<organism evidence="2 3">
    <name type="scientific">Pseudomonas frederiksbergensis</name>
    <dbReference type="NCBI Taxonomy" id="104087"/>
    <lineage>
        <taxon>Bacteria</taxon>
        <taxon>Pseudomonadati</taxon>
        <taxon>Pseudomonadota</taxon>
        <taxon>Gammaproteobacteria</taxon>
        <taxon>Pseudomonadales</taxon>
        <taxon>Pseudomonadaceae</taxon>
        <taxon>Pseudomonas</taxon>
    </lineage>
</organism>
<dbReference type="RefSeq" id="WP_221179248.1">
    <property type="nucleotide sequence ID" value="NZ_MOBP01000005.1"/>
</dbReference>
<comment type="caution">
    <text evidence="2">The sequence shown here is derived from an EMBL/GenBank/DDBJ whole genome shotgun (WGS) entry which is preliminary data.</text>
</comment>
<gene>
    <name evidence="2" type="ORF">BK665_08460</name>
</gene>
<dbReference type="Pfam" id="PF18734">
    <property type="entry name" value="HEPN_AbiU2"/>
    <property type="match status" value="1"/>
</dbReference>
<protein>
    <recommendedName>
        <fullName evidence="1">HEPN AbiU2-like domain-containing protein</fullName>
    </recommendedName>
</protein>
<name>A0A423KNJ9_9PSED</name>
<evidence type="ECO:0000313" key="3">
    <source>
        <dbReference type="Proteomes" id="UP000283627"/>
    </source>
</evidence>
<dbReference type="AlphaFoldDB" id="A0A423KNJ9"/>
<dbReference type="InterPro" id="IPR040704">
    <property type="entry name" value="HEPN_AbiU2"/>
</dbReference>
<accession>A0A423KNJ9</accession>
<reference evidence="2 3" key="1">
    <citation type="submission" date="2016-10" db="EMBL/GenBank/DDBJ databases">
        <title>Comparative genome analysis of multiple Pseudomonas spp. focuses on biocontrol and plant growth promoting traits.</title>
        <authorList>
            <person name="Tao X.-Y."/>
            <person name="Taylor C.G."/>
        </authorList>
    </citation>
    <scope>NUCLEOTIDE SEQUENCE [LARGE SCALE GENOMIC DNA]</scope>
    <source>
        <strain evidence="2 3">39A2</strain>
    </source>
</reference>
<sequence>METDNISAMRDEYVGSMGGELGPVFFAVHHEVIELGIVWQQYVHLYGTSAENINVLNQTASLFFRVIQDELWDSVLLRIAALTDPATMRGKKNITLRALPALVLDPIMRGEIQSLCDLALAETEYAREHRNKRIAHNDHDYHIVKGAVHLSGISRVKIEEMLTAIRNVLRYVQHKTRAVDFLYDRFIDESGAALLLRKLRKVD</sequence>
<dbReference type="EMBL" id="MOBP01000005">
    <property type="protein sequence ID" value="RON55979.1"/>
    <property type="molecule type" value="Genomic_DNA"/>
</dbReference>
<proteinExistence type="predicted"/>
<feature type="domain" description="HEPN AbiU2-like" evidence="1">
    <location>
        <begin position="28"/>
        <end position="188"/>
    </location>
</feature>
<evidence type="ECO:0000259" key="1">
    <source>
        <dbReference type="Pfam" id="PF18734"/>
    </source>
</evidence>
<evidence type="ECO:0000313" key="2">
    <source>
        <dbReference type="EMBL" id="RON55979.1"/>
    </source>
</evidence>
<dbReference type="Proteomes" id="UP000283627">
    <property type="component" value="Unassembled WGS sequence"/>
</dbReference>